<dbReference type="Pfam" id="PF04773">
    <property type="entry name" value="FecR"/>
    <property type="match status" value="1"/>
</dbReference>
<proteinExistence type="predicted"/>
<dbReference type="OrthoDB" id="1099963at2"/>
<accession>A0A1V9FMK9</accession>
<dbReference type="Gene3D" id="3.55.50.30">
    <property type="match status" value="1"/>
</dbReference>
<sequence length="386" mass="42547">MKENAAELFARFLQNNCTEAETAWLMHEFANAENAAALQDLVRCQLENNSAGQPYTEEIEKIYEGIDWHIRQKARVRRLGRTIAIAAAVTLLIGAGTVYLFNKENKKVSTANNPPALRVKDFAPGSEKAVLTLANGSSIPLDTSGMPANANTPHFTQRDKGILVYSAAGKQEKTGYHLLTTPRGGRYRLILSDGTKVWLNAASSLRFPTNFTGSQRTVAASGEVYFEVAHNNTPFIVKNGSAEIKVLGTHFNINAYPEEREMKITLFQGKITVSNHATADSILLTPGEQAKVTTATGRITVLPNADTTSAMAWKNNLFYFNKAGIKTIMQQIGRWYDIDISYEGAVPARTFSGKISRNTNASTVLKILEQSNIHFRIEPKRIVVIP</sequence>
<keyword evidence="1" id="KW-0472">Membrane</keyword>
<dbReference type="Pfam" id="PF16344">
    <property type="entry name" value="FecR_C"/>
    <property type="match status" value="1"/>
</dbReference>
<reference evidence="4 5" key="1">
    <citation type="submission" date="2016-03" db="EMBL/GenBank/DDBJ databases">
        <title>Niastella vici sp. nov., isolated from farmland soil.</title>
        <authorList>
            <person name="Chen L."/>
            <person name="Wang D."/>
            <person name="Yang S."/>
            <person name="Wang G."/>
        </authorList>
    </citation>
    <scope>NUCLEOTIDE SEQUENCE [LARGE SCALE GENOMIC DNA]</scope>
    <source>
        <strain evidence="4 5">DJ57</strain>
    </source>
</reference>
<evidence type="ECO:0000256" key="1">
    <source>
        <dbReference type="SAM" id="Phobius"/>
    </source>
</evidence>
<dbReference type="STRING" id="1703345.A3860_36990"/>
<evidence type="ECO:0000259" key="2">
    <source>
        <dbReference type="Pfam" id="PF04773"/>
    </source>
</evidence>
<keyword evidence="5" id="KW-1185">Reference proteome</keyword>
<name>A0A1V9FMK9_9BACT</name>
<evidence type="ECO:0000313" key="4">
    <source>
        <dbReference type="EMBL" id="OQP59589.1"/>
    </source>
</evidence>
<dbReference type="InterPro" id="IPR006860">
    <property type="entry name" value="FecR"/>
</dbReference>
<evidence type="ECO:0008006" key="6">
    <source>
        <dbReference type="Google" id="ProtNLM"/>
    </source>
</evidence>
<dbReference type="PANTHER" id="PTHR30273">
    <property type="entry name" value="PERIPLASMIC SIGNAL SENSOR AND SIGMA FACTOR ACTIVATOR FECR-RELATED"/>
    <property type="match status" value="1"/>
</dbReference>
<evidence type="ECO:0000259" key="3">
    <source>
        <dbReference type="Pfam" id="PF16344"/>
    </source>
</evidence>
<keyword evidence="1" id="KW-0812">Transmembrane</keyword>
<dbReference type="PIRSF" id="PIRSF018266">
    <property type="entry name" value="FecR"/>
    <property type="match status" value="1"/>
</dbReference>
<dbReference type="Proteomes" id="UP000192796">
    <property type="component" value="Unassembled WGS sequence"/>
</dbReference>
<dbReference type="RefSeq" id="WP_081154584.1">
    <property type="nucleotide sequence ID" value="NZ_LVYD01000076.1"/>
</dbReference>
<evidence type="ECO:0000313" key="5">
    <source>
        <dbReference type="Proteomes" id="UP000192796"/>
    </source>
</evidence>
<dbReference type="PANTHER" id="PTHR30273:SF2">
    <property type="entry name" value="PROTEIN FECR"/>
    <property type="match status" value="1"/>
</dbReference>
<gene>
    <name evidence="4" type="ORF">A3860_36990</name>
</gene>
<feature type="transmembrane region" description="Helical" evidence="1">
    <location>
        <begin position="79"/>
        <end position="101"/>
    </location>
</feature>
<comment type="caution">
    <text evidence="4">The sequence shown here is derived from an EMBL/GenBank/DDBJ whole genome shotgun (WGS) entry which is preliminary data.</text>
</comment>
<feature type="domain" description="FecR protein" evidence="2">
    <location>
        <begin position="179"/>
        <end position="271"/>
    </location>
</feature>
<protein>
    <recommendedName>
        <fullName evidence="6">Iron dicitrate transport regulator FecR</fullName>
    </recommendedName>
</protein>
<feature type="domain" description="Protein FecR C-terminal" evidence="3">
    <location>
        <begin position="318"/>
        <end position="384"/>
    </location>
</feature>
<organism evidence="4 5">
    <name type="scientific">Niastella vici</name>
    <dbReference type="NCBI Taxonomy" id="1703345"/>
    <lineage>
        <taxon>Bacteria</taxon>
        <taxon>Pseudomonadati</taxon>
        <taxon>Bacteroidota</taxon>
        <taxon>Chitinophagia</taxon>
        <taxon>Chitinophagales</taxon>
        <taxon>Chitinophagaceae</taxon>
        <taxon>Niastella</taxon>
    </lineage>
</organism>
<dbReference type="AlphaFoldDB" id="A0A1V9FMK9"/>
<dbReference type="EMBL" id="LVYD01000076">
    <property type="protein sequence ID" value="OQP59589.1"/>
    <property type="molecule type" value="Genomic_DNA"/>
</dbReference>
<dbReference type="Gene3D" id="2.60.120.1440">
    <property type="match status" value="1"/>
</dbReference>
<keyword evidence="1" id="KW-1133">Transmembrane helix</keyword>
<dbReference type="InterPro" id="IPR012373">
    <property type="entry name" value="Ferrdict_sens_TM"/>
</dbReference>
<dbReference type="GO" id="GO:0016989">
    <property type="term" value="F:sigma factor antagonist activity"/>
    <property type="evidence" value="ECO:0007669"/>
    <property type="project" value="TreeGrafter"/>
</dbReference>
<dbReference type="InterPro" id="IPR032508">
    <property type="entry name" value="FecR_C"/>
</dbReference>